<protein>
    <submittedName>
        <fullName evidence="2">Uncharacterized protein</fullName>
    </submittedName>
</protein>
<dbReference type="Proteomes" id="UP001456524">
    <property type="component" value="Unassembled WGS sequence"/>
</dbReference>
<organism evidence="2 3">
    <name type="scientific">Phyllosticta citrichinensis</name>
    <dbReference type="NCBI Taxonomy" id="1130410"/>
    <lineage>
        <taxon>Eukaryota</taxon>
        <taxon>Fungi</taxon>
        <taxon>Dikarya</taxon>
        <taxon>Ascomycota</taxon>
        <taxon>Pezizomycotina</taxon>
        <taxon>Dothideomycetes</taxon>
        <taxon>Dothideomycetes incertae sedis</taxon>
        <taxon>Botryosphaeriales</taxon>
        <taxon>Phyllostictaceae</taxon>
        <taxon>Phyllosticta</taxon>
    </lineage>
</organism>
<proteinExistence type="predicted"/>
<name>A0ABR1XFF5_9PEZI</name>
<evidence type="ECO:0000313" key="3">
    <source>
        <dbReference type="Proteomes" id="UP001456524"/>
    </source>
</evidence>
<reference evidence="2 3" key="1">
    <citation type="journal article" date="2022" name="G3 (Bethesda)">
        <title>Enemy or ally: a genomic approach to elucidate the lifestyle of Phyllosticta citrichinaensis.</title>
        <authorList>
            <person name="Buijs V.A."/>
            <person name="Groenewald J.Z."/>
            <person name="Haridas S."/>
            <person name="LaButti K.M."/>
            <person name="Lipzen A."/>
            <person name="Martin F.M."/>
            <person name="Barry K."/>
            <person name="Grigoriev I.V."/>
            <person name="Crous P.W."/>
            <person name="Seidl M.F."/>
        </authorList>
    </citation>
    <scope>NUCLEOTIDE SEQUENCE [LARGE SCALE GENOMIC DNA]</scope>
    <source>
        <strain evidence="2 3">CBS 129764</strain>
    </source>
</reference>
<keyword evidence="3" id="KW-1185">Reference proteome</keyword>
<gene>
    <name evidence="2" type="ORF">IWX90DRAFT_86837</name>
</gene>
<comment type="caution">
    <text evidence="2">The sequence shown here is derived from an EMBL/GenBank/DDBJ whole genome shotgun (WGS) entry which is preliminary data.</text>
</comment>
<sequence>MREGTNQSRKSVARNFHELRWTEGRIDPPASRGRQSIHVCPRRPPSIVGRPRSFGVNGELLLQSDGDPFCARIEGGKQTAALCWCRKLCAKRRCARRRQQKQHVQFFFPPLLPTSLSPTPFFFSTYTDLTALLRISTSVTRVTRVLLDQRNLLILPEHTPALDILIRHLRGPLTKDLNGSGILRAHSHPYVSPARVASLPQATYHAQSLPTSARLVRMSSLAWRTTRSS</sequence>
<evidence type="ECO:0000256" key="1">
    <source>
        <dbReference type="SAM" id="MobiDB-lite"/>
    </source>
</evidence>
<feature type="region of interest" description="Disordered" evidence="1">
    <location>
        <begin position="23"/>
        <end position="42"/>
    </location>
</feature>
<dbReference type="EMBL" id="JBBWUH010000015">
    <property type="protein sequence ID" value="KAK8152100.1"/>
    <property type="molecule type" value="Genomic_DNA"/>
</dbReference>
<accession>A0ABR1XFF5</accession>
<evidence type="ECO:0000313" key="2">
    <source>
        <dbReference type="EMBL" id="KAK8152100.1"/>
    </source>
</evidence>